<dbReference type="InterPro" id="IPR032872">
    <property type="entry name" value="WAK_assoc_C"/>
</dbReference>
<dbReference type="GO" id="GO:0016020">
    <property type="term" value="C:membrane"/>
    <property type="evidence" value="ECO:0007669"/>
    <property type="project" value="UniProtKB-SubCell"/>
</dbReference>
<dbReference type="EMBL" id="AWWV01010315">
    <property type="protein sequence ID" value="OMO80302.1"/>
    <property type="molecule type" value="Genomic_DNA"/>
</dbReference>
<keyword evidence="3" id="KW-0812">Transmembrane</keyword>
<evidence type="ECO:0000256" key="2">
    <source>
        <dbReference type="ARBA" id="ARBA00012513"/>
    </source>
</evidence>
<dbReference type="GO" id="GO:0004674">
    <property type="term" value="F:protein serine/threonine kinase activity"/>
    <property type="evidence" value="ECO:0007669"/>
    <property type="project" value="UniProtKB-KW"/>
</dbReference>
<proteinExistence type="predicted"/>
<dbReference type="Pfam" id="PF14380">
    <property type="entry name" value="WAK_assoc"/>
    <property type="match status" value="1"/>
</dbReference>
<comment type="catalytic activity">
    <reaction evidence="8">
        <text>L-threonyl-[protein] + ATP = O-phospho-L-threonyl-[protein] + ADP + H(+)</text>
        <dbReference type="Rhea" id="RHEA:46608"/>
        <dbReference type="Rhea" id="RHEA-COMP:11060"/>
        <dbReference type="Rhea" id="RHEA-COMP:11605"/>
        <dbReference type="ChEBI" id="CHEBI:15378"/>
        <dbReference type="ChEBI" id="CHEBI:30013"/>
        <dbReference type="ChEBI" id="CHEBI:30616"/>
        <dbReference type="ChEBI" id="CHEBI:61977"/>
        <dbReference type="ChEBI" id="CHEBI:456216"/>
        <dbReference type="EC" id="2.7.11.1"/>
    </reaction>
</comment>
<comment type="subcellular location">
    <subcellularLocation>
        <location evidence="1">Membrane</location>
        <topology evidence="1">Single-pass membrane protein</topology>
    </subcellularLocation>
</comment>
<dbReference type="Gramene" id="OMO80302">
    <property type="protein sequence ID" value="OMO80302"/>
    <property type="gene ID" value="CCACVL1_13090"/>
</dbReference>
<feature type="domain" description="Wall-associated receptor kinase galacturonan-binding" evidence="10">
    <location>
        <begin position="7"/>
        <end position="76"/>
    </location>
</feature>
<comment type="catalytic activity">
    <reaction evidence="9">
        <text>L-seryl-[protein] + ATP = O-phospho-L-seryl-[protein] + ADP + H(+)</text>
        <dbReference type="Rhea" id="RHEA:17989"/>
        <dbReference type="Rhea" id="RHEA-COMP:9863"/>
        <dbReference type="Rhea" id="RHEA-COMP:11604"/>
        <dbReference type="ChEBI" id="CHEBI:15378"/>
        <dbReference type="ChEBI" id="CHEBI:29999"/>
        <dbReference type="ChEBI" id="CHEBI:30616"/>
        <dbReference type="ChEBI" id="CHEBI:83421"/>
        <dbReference type="ChEBI" id="CHEBI:456216"/>
        <dbReference type="EC" id="2.7.11.1"/>
    </reaction>
</comment>
<dbReference type="EC" id="2.7.11.1" evidence="2"/>
<dbReference type="InterPro" id="IPR025287">
    <property type="entry name" value="WAK_GUB"/>
</dbReference>
<keyword evidence="7" id="KW-0325">Glycoprotein</keyword>
<dbReference type="AlphaFoldDB" id="A0A1R3ICH3"/>
<dbReference type="OrthoDB" id="978376at2759"/>
<evidence type="ECO:0000256" key="4">
    <source>
        <dbReference type="ARBA" id="ARBA00022729"/>
    </source>
</evidence>
<dbReference type="Proteomes" id="UP000188268">
    <property type="component" value="Unassembled WGS sequence"/>
</dbReference>
<comment type="caution">
    <text evidence="12">The sequence shown here is derived from an EMBL/GenBank/DDBJ whole genome shotgun (WGS) entry which is preliminary data.</text>
</comment>
<evidence type="ECO:0000313" key="12">
    <source>
        <dbReference type="EMBL" id="OMO80302.1"/>
    </source>
</evidence>
<evidence type="ECO:0000256" key="3">
    <source>
        <dbReference type="ARBA" id="ARBA00022692"/>
    </source>
</evidence>
<evidence type="ECO:0000259" key="10">
    <source>
        <dbReference type="Pfam" id="PF13947"/>
    </source>
</evidence>
<keyword evidence="13" id="KW-1185">Reference proteome</keyword>
<protein>
    <recommendedName>
        <fullName evidence="2">non-specific serine/threonine protein kinase</fullName>
        <ecNumber evidence="2">2.7.11.1</ecNumber>
    </recommendedName>
</protein>
<dbReference type="GO" id="GO:0030247">
    <property type="term" value="F:polysaccharide binding"/>
    <property type="evidence" value="ECO:0007669"/>
    <property type="project" value="InterPro"/>
</dbReference>
<evidence type="ECO:0000256" key="9">
    <source>
        <dbReference type="ARBA" id="ARBA00048679"/>
    </source>
</evidence>
<keyword evidence="4" id="KW-0732">Signal</keyword>
<dbReference type="Pfam" id="PF13947">
    <property type="entry name" value="GUB_WAK_bind"/>
    <property type="match status" value="1"/>
</dbReference>
<dbReference type="PANTHER" id="PTHR33138:SF11">
    <property type="entry name" value="KINASE-LIKE PROTEIN"/>
    <property type="match status" value="1"/>
</dbReference>
<dbReference type="OMA" id="CHINGIT"/>
<gene>
    <name evidence="12" type="ORF">CCACVL1_13090</name>
</gene>
<evidence type="ECO:0000313" key="13">
    <source>
        <dbReference type="Proteomes" id="UP000188268"/>
    </source>
</evidence>
<dbReference type="PANTHER" id="PTHR33138">
    <property type="entry name" value="OS01G0690200 PROTEIN"/>
    <property type="match status" value="1"/>
</dbReference>
<keyword evidence="5" id="KW-1133">Transmembrane helix</keyword>
<evidence type="ECO:0000259" key="11">
    <source>
        <dbReference type="Pfam" id="PF14380"/>
    </source>
</evidence>
<feature type="domain" description="Wall-associated receptor kinase C-terminal" evidence="11">
    <location>
        <begin position="149"/>
        <end position="213"/>
    </location>
</feature>
<reference evidence="12 13" key="1">
    <citation type="submission" date="2013-09" db="EMBL/GenBank/DDBJ databases">
        <title>Corchorus capsularis genome sequencing.</title>
        <authorList>
            <person name="Alam M."/>
            <person name="Haque M.S."/>
            <person name="Islam M.S."/>
            <person name="Emdad E.M."/>
            <person name="Islam M.M."/>
            <person name="Ahmed B."/>
            <person name="Halim A."/>
            <person name="Hossen Q.M.M."/>
            <person name="Hossain M.Z."/>
            <person name="Ahmed R."/>
            <person name="Khan M.M."/>
            <person name="Islam R."/>
            <person name="Rashid M.M."/>
            <person name="Khan S.A."/>
            <person name="Rahman M.S."/>
            <person name="Alam M."/>
        </authorList>
    </citation>
    <scope>NUCLEOTIDE SEQUENCE [LARGE SCALE GENOMIC DNA]</scope>
    <source>
        <strain evidence="13">cv. CVL-1</strain>
        <tissue evidence="12">Whole seedling</tissue>
    </source>
</reference>
<name>A0A1R3ICH3_COCAP</name>
<keyword evidence="6" id="KW-0472">Membrane</keyword>
<organism evidence="12 13">
    <name type="scientific">Corchorus capsularis</name>
    <name type="common">Jute</name>
    <dbReference type="NCBI Taxonomy" id="210143"/>
    <lineage>
        <taxon>Eukaryota</taxon>
        <taxon>Viridiplantae</taxon>
        <taxon>Streptophyta</taxon>
        <taxon>Embryophyta</taxon>
        <taxon>Tracheophyta</taxon>
        <taxon>Spermatophyta</taxon>
        <taxon>Magnoliopsida</taxon>
        <taxon>eudicotyledons</taxon>
        <taxon>Gunneridae</taxon>
        <taxon>Pentapetalae</taxon>
        <taxon>rosids</taxon>
        <taxon>malvids</taxon>
        <taxon>Malvales</taxon>
        <taxon>Malvaceae</taxon>
        <taxon>Grewioideae</taxon>
        <taxon>Apeibeae</taxon>
        <taxon>Corchorus</taxon>
    </lineage>
</organism>
<evidence type="ECO:0000256" key="1">
    <source>
        <dbReference type="ARBA" id="ARBA00004167"/>
    </source>
</evidence>
<evidence type="ECO:0000256" key="7">
    <source>
        <dbReference type="ARBA" id="ARBA00023180"/>
    </source>
</evidence>
<evidence type="ECO:0000256" key="8">
    <source>
        <dbReference type="ARBA" id="ARBA00047899"/>
    </source>
</evidence>
<evidence type="ECO:0000256" key="5">
    <source>
        <dbReference type="ARBA" id="ARBA00022989"/>
    </source>
</evidence>
<dbReference type="STRING" id="210143.A0A1R3ICH3"/>
<sequence length="227" mass="25358">MDMYKICHDAKFECGGISIGDPYPFSGKGIPEGCGRPDLRLSCHDGAAMIEFNQGLGRRYDVKDINPDNRTLRIARQDFKNDLCNPEPEDLIFAPTDLFNDSFPGYVHVTLLYDCPVGNGTFKSFNCDKEGAHYHNVSFERLLGMPPSPGDCSASVTVLLQIPLPGNDYQSVLTSLNEGTVVQWMDTPECQKCRETHGICGFELYQTVCYCRNHQGYFSECPQGMDL</sequence>
<evidence type="ECO:0000256" key="6">
    <source>
        <dbReference type="ARBA" id="ARBA00023136"/>
    </source>
</evidence>
<accession>A0A1R3ICH3</accession>